<evidence type="ECO:0000313" key="2">
    <source>
        <dbReference type="EMBL" id="KNA92573.1"/>
    </source>
</evidence>
<feature type="transmembrane region" description="Helical" evidence="1">
    <location>
        <begin position="106"/>
        <end position="125"/>
    </location>
</feature>
<sequence>MSARQTTVLVRSVYGTAAVQWFLIFAIGTILVTRAYLRLTGYPQIGNGTLHIAHALWGGALMMLALVFGWLLLGSTPRVVAVVMGGIGFGLFLDEVGKFVTKDNDYFYGPSAEIMYLLVVLILLISRFVRDLKRPSVPEAIANAAVIAADGVAHGLPESRRRQAADLLDFAEARDADPALVAHIRGLLDASVDTPDRLTRVRARALALIPSFFRRRWWLTLIGWLLVISSALTVIVGALALYVNHRDYGIYLELSRDPTAAWILFVSGVVTLACSASAMIGRRHTDRVWPLRALRMAALVFTMANALVDFALDGFGALYNLALGLFALAIIDYHLRAAVARASANHEHGQLRV</sequence>
<proteinExistence type="predicted"/>
<feature type="transmembrane region" description="Helical" evidence="1">
    <location>
        <begin position="293"/>
        <end position="312"/>
    </location>
</feature>
<evidence type="ECO:0000256" key="1">
    <source>
        <dbReference type="SAM" id="Phobius"/>
    </source>
</evidence>
<feature type="transmembrane region" description="Helical" evidence="1">
    <location>
        <begin position="262"/>
        <end position="281"/>
    </location>
</feature>
<reference evidence="2 3" key="1">
    <citation type="submission" date="2015-05" db="EMBL/GenBank/DDBJ databases">
        <title>Draft genome sequence of the bacterium Gordonia jacobaea a new member of the Gordonia genus.</title>
        <authorList>
            <person name="Jimenez-Galisteo G."/>
            <person name="Dominguez A."/>
            <person name="Munoz E."/>
            <person name="Vinas M."/>
        </authorList>
    </citation>
    <scope>NUCLEOTIDE SEQUENCE [LARGE SCALE GENOMIC DNA]</scope>
    <source>
        <strain evidence="3">mv1</strain>
    </source>
</reference>
<gene>
    <name evidence="2" type="ORF">ABW18_04570</name>
</gene>
<protein>
    <submittedName>
        <fullName evidence="2">Uncharacterized protein</fullName>
    </submittedName>
</protein>
<keyword evidence="3" id="KW-1185">Reference proteome</keyword>
<accession>A0ABR5IG66</accession>
<feature type="transmembrane region" description="Helical" evidence="1">
    <location>
        <begin position="217"/>
        <end position="242"/>
    </location>
</feature>
<feature type="transmembrane region" description="Helical" evidence="1">
    <location>
        <begin position="80"/>
        <end position="100"/>
    </location>
</feature>
<organism evidence="2 3">
    <name type="scientific">Gordonia jacobaea</name>
    <dbReference type="NCBI Taxonomy" id="122202"/>
    <lineage>
        <taxon>Bacteria</taxon>
        <taxon>Bacillati</taxon>
        <taxon>Actinomycetota</taxon>
        <taxon>Actinomycetes</taxon>
        <taxon>Mycobacteriales</taxon>
        <taxon>Gordoniaceae</taxon>
        <taxon>Gordonia</taxon>
    </lineage>
</organism>
<keyword evidence="1" id="KW-0812">Transmembrane</keyword>
<dbReference type="RefSeq" id="WP_049697788.1">
    <property type="nucleotide sequence ID" value="NZ_LDTZ01000014.1"/>
</dbReference>
<feature type="transmembrane region" description="Helical" evidence="1">
    <location>
        <begin position="52"/>
        <end position="73"/>
    </location>
</feature>
<dbReference type="Proteomes" id="UP000037247">
    <property type="component" value="Unassembled WGS sequence"/>
</dbReference>
<feature type="transmembrane region" description="Helical" evidence="1">
    <location>
        <begin position="12"/>
        <end position="32"/>
    </location>
</feature>
<keyword evidence="1" id="KW-1133">Transmembrane helix</keyword>
<name>A0ABR5IG66_9ACTN</name>
<evidence type="ECO:0000313" key="3">
    <source>
        <dbReference type="Proteomes" id="UP000037247"/>
    </source>
</evidence>
<dbReference type="EMBL" id="LDTZ01000014">
    <property type="protein sequence ID" value="KNA92573.1"/>
    <property type="molecule type" value="Genomic_DNA"/>
</dbReference>
<keyword evidence="1" id="KW-0472">Membrane</keyword>
<feature type="transmembrane region" description="Helical" evidence="1">
    <location>
        <begin position="318"/>
        <end position="335"/>
    </location>
</feature>
<comment type="caution">
    <text evidence="2">The sequence shown here is derived from an EMBL/GenBank/DDBJ whole genome shotgun (WGS) entry which is preliminary data.</text>
</comment>